<feature type="transmembrane region" description="Helical" evidence="1">
    <location>
        <begin position="246"/>
        <end position="269"/>
    </location>
</feature>
<feature type="transmembrane region" description="Helical" evidence="1">
    <location>
        <begin position="309"/>
        <end position="327"/>
    </location>
</feature>
<feature type="transmembrane region" description="Helical" evidence="1">
    <location>
        <begin position="81"/>
        <end position="107"/>
    </location>
</feature>
<dbReference type="Proteomes" id="UP000269301">
    <property type="component" value="Unassembled WGS sequence"/>
</dbReference>
<reference evidence="2 3" key="1">
    <citation type="journal article" date="2016" name="Int. J. Syst. Evol. Microbiol.">
        <title>Oceanobacillus halophilus sp. nov., a novel moderately halophilic bacterium from a hypersaline lake.</title>
        <authorList>
            <person name="Amoozegar M.A."/>
            <person name="Bagheri M."/>
            <person name="Makhdoumi A."/>
            <person name="Nikou M.M."/>
            <person name="Fazeli S.A.S."/>
            <person name="Schumann P."/>
            <person name="Sproer C."/>
            <person name="Sanchez-Porro C."/>
            <person name="Ventosa A."/>
        </authorList>
    </citation>
    <scope>NUCLEOTIDE SEQUENCE [LARGE SCALE GENOMIC DNA]</scope>
    <source>
        <strain evidence="2 3">DSM 23996</strain>
    </source>
</reference>
<protein>
    <submittedName>
        <fullName evidence="2">Uncharacterized protein</fullName>
    </submittedName>
</protein>
<keyword evidence="1" id="KW-1133">Transmembrane helix</keyword>
<feature type="transmembrane region" description="Helical" evidence="1">
    <location>
        <begin position="119"/>
        <end position="144"/>
    </location>
</feature>
<dbReference type="AlphaFoldDB" id="A0A495A1E5"/>
<name>A0A495A1E5_9BACI</name>
<dbReference type="RefSeq" id="WP_121204445.1">
    <property type="nucleotide sequence ID" value="NZ_RBZP01000007.1"/>
</dbReference>
<comment type="caution">
    <text evidence="2">The sequence shown here is derived from an EMBL/GenBank/DDBJ whole genome shotgun (WGS) entry which is preliminary data.</text>
</comment>
<feature type="transmembrane region" description="Helical" evidence="1">
    <location>
        <begin position="221"/>
        <end position="239"/>
    </location>
</feature>
<proteinExistence type="predicted"/>
<evidence type="ECO:0000313" key="2">
    <source>
        <dbReference type="EMBL" id="RKQ33283.1"/>
    </source>
</evidence>
<keyword evidence="3" id="KW-1185">Reference proteome</keyword>
<evidence type="ECO:0000313" key="3">
    <source>
        <dbReference type="Proteomes" id="UP000269301"/>
    </source>
</evidence>
<sequence length="333" mass="38016">MELIDRYIYAVTQKLPESQREDIASELRGLIEDMLEERVNGREVHEEYVEEVLQELGNPKKLAQKYRGTKRYLIGPEYFDTFLYVLKIVLIAMSVGIGISFVIQIIINPVSILDHFIEMIISIFTGLPMAVGWTIIGFAIAEYYQEDGLQELKKEQDWKPSDLPPIPNPKGSIKRSESIAGIVFLVIIMAVFAFSTDYFGVWFFQENGFRGVVPFLNEGTYVQWFLLLILGLGILKEVIKLIYGKWSYHLVMLIAIINIASFVGVLFMINGPDVWNPNFINELIQRGLFTEGSEAFHVVTQIWNNATNWILAILAIGLIWDIVDGVIKTVRSK</sequence>
<accession>A0A495A1E5</accession>
<dbReference type="OrthoDB" id="116789at2"/>
<evidence type="ECO:0000256" key="1">
    <source>
        <dbReference type="SAM" id="Phobius"/>
    </source>
</evidence>
<gene>
    <name evidence="2" type="ORF">D8M06_10965</name>
</gene>
<organism evidence="2 3">
    <name type="scientific">Oceanobacillus halophilus</name>
    <dbReference type="NCBI Taxonomy" id="930130"/>
    <lineage>
        <taxon>Bacteria</taxon>
        <taxon>Bacillati</taxon>
        <taxon>Bacillota</taxon>
        <taxon>Bacilli</taxon>
        <taxon>Bacillales</taxon>
        <taxon>Bacillaceae</taxon>
        <taxon>Oceanobacillus</taxon>
    </lineage>
</organism>
<dbReference type="EMBL" id="RBZP01000007">
    <property type="protein sequence ID" value="RKQ33283.1"/>
    <property type="molecule type" value="Genomic_DNA"/>
</dbReference>
<feature type="transmembrane region" description="Helical" evidence="1">
    <location>
        <begin position="179"/>
        <end position="201"/>
    </location>
</feature>
<keyword evidence="1" id="KW-0472">Membrane</keyword>
<dbReference type="Pfam" id="PF22564">
    <property type="entry name" value="HAAS"/>
    <property type="match status" value="1"/>
</dbReference>
<keyword evidence="1" id="KW-0812">Transmembrane</keyword>